<gene>
    <name evidence="14" type="ORF">EDD42_0298</name>
</gene>
<protein>
    <recommendedName>
        <fullName evidence="3">histidine kinase</fullName>
        <ecNumber evidence="3">2.7.13.3</ecNumber>
    </recommendedName>
</protein>
<dbReference type="Gene3D" id="3.30.565.10">
    <property type="entry name" value="Histidine kinase-like ATPase, C-terminal domain"/>
    <property type="match status" value="1"/>
</dbReference>
<evidence type="ECO:0000313" key="15">
    <source>
        <dbReference type="Proteomes" id="UP000266915"/>
    </source>
</evidence>
<dbReference type="GO" id="GO:0005886">
    <property type="term" value="C:plasma membrane"/>
    <property type="evidence" value="ECO:0007669"/>
    <property type="project" value="UniProtKB-SubCell"/>
</dbReference>
<dbReference type="PROSITE" id="PS50885">
    <property type="entry name" value="HAMP"/>
    <property type="match status" value="1"/>
</dbReference>
<sequence>MSSDRRRSTRHHGIRTRIAGGFLLIAVVVSLFAGLAINAQLERIVRDGTVQALRSDGAQYVFALQARPDDPLQGPGLGTRIAVIAPDGSIPVFSLPTTLAAQLPALAATREVTTVDAGSATYILLSQPVTVGGDTWYVIAGRDEAEETTVLVQMRLLLVGSFALLVLGVAAGGWILTTVSLRPVTRLRVSAQSLSERSTDEVLPVGRADDEIAQLAITLNDLIERLRASADRERQLVSDASHELRTPLAILRTQLELARLEDSSREQLLADIEGAERSATRLSALVTSLLELSRIEAATPEERTSAARLEADVLEAVERARFRVASDDALAGIEVEYVSAIAESAPGDGAAVYAVRADDVGRVVDNLAGNALQAFTERGGAPRRVSVMLDDDGGQLTLRVSDNAGGLDPAFEPRALERFSRSDATRSSGHGSGLGLAIVAAIARNAGGAIVLHNRPGHGLEVVVTLPAASALSVDPG</sequence>
<dbReference type="Pfam" id="PF00512">
    <property type="entry name" value="HisKA"/>
    <property type="match status" value="1"/>
</dbReference>
<feature type="transmembrane region" description="Helical" evidence="11">
    <location>
        <begin position="21"/>
        <end position="41"/>
    </location>
</feature>
<reference evidence="14 15" key="1">
    <citation type="submission" date="2018-11" db="EMBL/GenBank/DDBJ databases">
        <title>Sequencing the genomes of 1000 actinobacteria strains.</title>
        <authorList>
            <person name="Klenk H.-P."/>
        </authorList>
    </citation>
    <scope>NUCLEOTIDE SEQUENCE [LARGE SCALE GENOMIC DNA]</scope>
    <source>
        <strain evidence="14 15">DSM 14012</strain>
    </source>
</reference>
<dbReference type="SUPFAM" id="SSF47384">
    <property type="entry name" value="Homodimeric domain of signal transducing histidine kinase"/>
    <property type="match status" value="1"/>
</dbReference>
<comment type="caution">
    <text evidence="14">The sequence shown here is derived from an EMBL/GenBank/DDBJ whole genome shotgun (WGS) entry which is preliminary data.</text>
</comment>
<evidence type="ECO:0000256" key="9">
    <source>
        <dbReference type="ARBA" id="ARBA00023012"/>
    </source>
</evidence>
<accession>A0A3N2BYD9</accession>
<dbReference type="InterPro" id="IPR003661">
    <property type="entry name" value="HisK_dim/P_dom"/>
</dbReference>
<organism evidence="14 15">
    <name type="scientific">Plantibacter flavus</name>
    <dbReference type="NCBI Taxonomy" id="150123"/>
    <lineage>
        <taxon>Bacteria</taxon>
        <taxon>Bacillati</taxon>
        <taxon>Actinomycetota</taxon>
        <taxon>Actinomycetes</taxon>
        <taxon>Micrococcales</taxon>
        <taxon>Microbacteriaceae</taxon>
        <taxon>Plantibacter</taxon>
    </lineage>
</organism>
<keyword evidence="15" id="KW-1185">Reference proteome</keyword>
<evidence type="ECO:0000256" key="3">
    <source>
        <dbReference type="ARBA" id="ARBA00012438"/>
    </source>
</evidence>
<dbReference type="CDD" id="cd06225">
    <property type="entry name" value="HAMP"/>
    <property type="match status" value="1"/>
</dbReference>
<dbReference type="InterPro" id="IPR004358">
    <property type="entry name" value="Sig_transdc_His_kin-like_C"/>
</dbReference>
<dbReference type="RefSeq" id="WP_085514248.1">
    <property type="nucleotide sequence ID" value="NZ_FXAP01000008.1"/>
</dbReference>
<dbReference type="InterPro" id="IPR003594">
    <property type="entry name" value="HATPase_dom"/>
</dbReference>
<comment type="catalytic activity">
    <reaction evidence="1">
        <text>ATP + protein L-histidine = ADP + protein N-phospho-L-histidine.</text>
        <dbReference type="EC" id="2.7.13.3"/>
    </reaction>
</comment>
<keyword evidence="9" id="KW-0902">Two-component regulatory system</keyword>
<dbReference type="CDD" id="cd00082">
    <property type="entry name" value="HisKA"/>
    <property type="match status" value="1"/>
</dbReference>
<dbReference type="PROSITE" id="PS50109">
    <property type="entry name" value="HIS_KIN"/>
    <property type="match status" value="1"/>
</dbReference>
<keyword evidence="4" id="KW-0597">Phosphoprotein</keyword>
<dbReference type="SMART" id="SM00388">
    <property type="entry name" value="HisKA"/>
    <property type="match status" value="1"/>
</dbReference>
<comment type="subcellular location">
    <subcellularLocation>
        <location evidence="2">Cell membrane</location>
    </subcellularLocation>
</comment>
<keyword evidence="7 14" id="KW-0418">Kinase</keyword>
<dbReference type="Pfam" id="PF02518">
    <property type="entry name" value="HATPase_c"/>
    <property type="match status" value="1"/>
</dbReference>
<dbReference type="GO" id="GO:0000155">
    <property type="term" value="F:phosphorelay sensor kinase activity"/>
    <property type="evidence" value="ECO:0007669"/>
    <property type="project" value="InterPro"/>
</dbReference>
<evidence type="ECO:0000256" key="4">
    <source>
        <dbReference type="ARBA" id="ARBA00022553"/>
    </source>
</evidence>
<keyword evidence="10 11" id="KW-0472">Membrane</keyword>
<keyword evidence="6 11" id="KW-0812">Transmembrane</keyword>
<evidence type="ECO:0000256" key="8">
    <source>
        <dbReference type="ARBA" id="ARBA00022989"/>
    </source>
</evidence>
<proteinExistence type="predicted"/>
<dbReference type="SUPFAM" id="SSF55874">
    <property type="entry name" value="ATPase domain of HSP90 chaperone/DNA topoisomerase II/histidine kinase"/>
    <property type="match status" value="1"/>
</dbReference>
<feature type="domain" description="HAMP" evidence="13">
    <location>
        <begin position="178"/>
        <end position="231"/>
    </location>
</feature>
<evidence type="ECO:0000256" key="1">
    <source>
        <dbReference type="ARBA" id="ARBA00000085"/>
    </source>
</evidence>
<keyword evidence="5" id="KW-0808">Transferase</keyword>
<dbReference type="InterPro" id="IPR036097">
    <property type="entry name" value="HisK_dim/P_sf"/>
</dbReference>
<name>A0A3N2BYD9_9MICO</name>
<evidence type="ECO:0000256" key="7">
    <source>
        <dbReference type="ARBA" id="ARBA00022777"/>
    </source>
</evidence>
<evidence type="ECO:0000256" key="10">
    <source>
        <dbReference type="ARBA" id="ARBA00023136"/>
    </source>
</evidence>
<evidence type="ECO:0000259" key="12">
    <source>
        <dbReference type="PROSITE" id="PS50109"/>
    </source>
</evidence>
<dbReference type="InterPro" id="IPR003660">
    <property type="entry name" value="HAMP_dom"/>
</dbReference>
<dbReference type="PRINTS" id="PR00344">
    <property type="entry name" value="BCTRLSENSOR"/>
</dbReference>
<dbReference type="InterPro" id="IPR005467">
    <property type="entry name" value="His_kinase_dom"/>
</dbReference>
<dbReference type="SMART" id="SM00304">
    <property type="entry name" value="HAMP"/>
    <property type="match status" value="1"/>
</dbReference>
<feature type="transmembrane region" description="Helical" evidence="11">
    <location>
        <begin position="156"/>
        <end position="176"/>
    </location>
</feature>
<dbReference type="InterPro" id="IPR036890">
    <property type="entry name" value="HATPase_C_sf"/>
</dbReference>
<dbReference type="AlphaFoldDB" id="A0A3N2BYD9"/>
<dbReference type="EC" id="2.7.13.3" evidence="3"/>
<dbReference type="SUPFAM" id="SSF158472">
    <property type="entry name" value="HAMP domain-like"/>
    <property type="match status" value="1"/>
</dbReference>
<keyword evidence="8 11" id="KW-1133">Transmembrane helix</keyword>
<dbReference type="Gene3D" id="1.10.287.130">
    <property type="match status" value="1"/>
</dbReference>
<dbReference type="Proteomes" id="UP000266915">
    <property type="component" value="Unassembled WGS sequence"/>
</dbReference>
<evidence type="ECO:0000256" key="2">
    <source>
        <dbReference type="ARBA" id="ARBA00004236"/>
    </source>
</evidence>
<dbReference type="PANTHER" id="PTHR45436:SF5">
    <property type="entry name" value="SENSOR HISTIDINE KINASE TRCS"/>
    <property type="match status" value="1"/>
</dbReference>
<evidence type="ECO:0000256" key="6">
    <source>
        <dbReference type="ARBA" id="ARBA00022692"/>
    </source>
</evidence>
<dbReference type="SMART" id="SM00387">
    <property type="entry name" value="HATPase_c"/>
    <property type="match status" value="1"/>
</dbReference>
<evidence type="ECO:0000259" key="13">
    <source>
        <dbReference type="PROSITE" id="PS50885"/>
    </source>
</evidence>
<evidence type="ECO:0000256" key="11">
    <source>
        <dbReference type="SAM" id="Phobius"/>
    </source>
</evidence>
<dbReference type="PANTHER" id="PTHR45436">
    <property type="entry name" value="SENSOR HISTIDINE KINASE YKOH"/>
    <property type="match status" value="1"/>
</dbReference>
<dbReference type="EMBL" id="RKHL01000001">
    <property type="protein sequence ID" value="ROR80261.1"/>
    <property type="molecule type" value="Genomic_DNA"/>
</dbReference>
<feature type="domain" description="Histidine kinase" evidence="12">
    <location>
        <begin position="239"/>
        <end position="470"/>
    </location>
</feature>
<dbReference type="Gene3D" id="6.10.340.10">
    <property type="match status" value="1"/>
</dbReference>
<evidence type="ECO:0000313" key="14">
    <source>
        <dbReference type="EMBL" id="ROR80261.1"/>
    </source>
</evidence>
<evidence type="ECO:0000256" key="5">
    <source>
        <dbReference type="ARBA" id="ARBA00022679"/>
    </source>
</evidence>
<dbReference type="Pfam" id="PF00672">
    <property type="entry name" value="HAMP"/>
    <property type="match status" value="1"/>
</dbReference>
<dbReference type="InterPro" id="IPR050428">
    <property type="entry name" value="TCS_sensor_his_kinase"/>
</dbReference>